<organism evidence="4 5">
    <name type="scientific">Heterorhabditis bacteriophora</name>
    <name type="common">Entomopathogenic nematode worm</name>
    <dbReference type="NCBI Taxonomy" id="37862"/>
    <lineage>
        <taxon>Eukaryota</taxon>
        <taxon>Metazoa</taxon>
        <taxon>Ecdysozoa</taxon>
        <taxon>Nematoda</taxon>
        <taxon>Chromadorea</taxon>
        <taxon>Rhabditida</taxon>
        <taxon>Rhabditina</taxon>
        <taxon>Rhabditomorpha</taxon>
        <taxon>Strongyloidea</taxon>
        <taxon>Heterorhabditidae</taxon>
        <taxon>Heterorhabditis</taxon>
    </lineage>
</organism>
<dbReference type="InterPro" id="IPR038765">
    <property type="entry name" value="Papain-like_cys_pep_sf"/>
</dbReference>
<dbReference type="WBParaSite" id="Hba_20345">
    <property type="protein sequence ID" value="Hba_20345"/>
    <property type="gene ID" value="Hba_20345"/>
</dbReference>
<dbReference type="Proteomes" id="UP000095283">
    <property type="component" value="Unplaced"/>
</dbReference>
<proteinExistence type="inferred from homology"/>
<protein>
    <recommendedName>
        <fullName evidence="2">Protein SHQ1 homolog</fullName>
    </recommendedName>
</protein>
<dbReference type="AlphaFoldDB" id="A0A1I7XRB5"/>
<dbReference type="Gene3D" id="2.60.40.790">
    <property type="match status" value="1"/>
</dbReference>
<name>A0A1I7XRB5_HETBA</name>
<sequence>MNRQDSVVDKKILSYGDVVLFESDVILLETGDWLNDRLISFATEYAFNQISAQKRAKIEIISAPVCEMIKFMDEGLEYVLSDIDFKSKEMVSQKMVGIIHNLKYGFKYSVKLTFQFGHTAIGTASMDFSYIANQRKQLKHIIDSLSQREFTVRVPKKIKGEHFPRLDMITELLRPQRKITGKSIIEEIDTNEVEDGIQNNITTSTSYGFGWKRTGILEQLHKEIGKLIDLVDPKQCLLEERVAACAEYDAKEFDPERYLLKAESIANTRLELIPLILMKRIFPTRNYRSRSALLHVFCSLHSLLQSSGEFRYLLNDIYITDYCLWIQTVDDFILESLVNTIETIKVDKCDVGLDLDELEIEARLIMLDIGNKKDLDSDDESEPQL</sequence>
<dbReference type="Gene3D" id="3.40.395.10">
    <property type="entry name" value="Adenoviral Proteinase, Chain A"/>
    <property type="match status" value="1"/>
</dbReference>
<evidence type="ECO:0000256" key="1">
    <source>
        <dbReference type="ARBA" id="ARBA00005607"/>
    </source>
</evidence>
<reference evidence="5" key="1">
    <citation type="submission" date="2016-11" db="UniProtKB">
        <authorList>
            <consortium name="WormBaseParasite"/>
        </authorList>
    </citation>
    <scope>IDENTIFICATION</scope>
</reference>
<accession>A0A1I7XRB5</accession>
<dbReference type="GO" id="GO:0000493">
    <property type="term" value="P:box H/ACA snoRNP assembly"/>
    <property type="evidence" value="ECO:0007669"/>
    <property type="project" value="InterPro"/>
</dbReference>
<dbReference type="SUPFAM" id="SSF54001">
    <property type="entry name" value="Cysteine proteinases"/>
    <property type="match status" value="1"/>
</dbReference>
<feature type="domain" description="Shq1 C-terminal" evidence="3">
    <location>
        <begin position="289"/>
        <end position="355"/>
    </location>
</feature>
<evidence type="ECO:0000256" key="2">
    <source>
        <dbReference type="ARBA" id="ARBA00013750"/>
    </source>
</evidence>
<keyword evidence="4" id="KW-1185">Reference proteome</keyword>
<dbReference type="Pfam" id="PF04925">
    <property type="entry name" value="SHQ1"/>
    <property type="match status" value="1"/>
</dbReference>
<evidence type="ECO:0000259" key="3">
    <source>
        <dbReference type="Pfam" id="PF04925"/>
    </source>
</evidence>
<evidence type="ECO:0000313" key="5">
    <source>
        <dbReference type="WBParaSite" id="Hba_20345"/>
    </source>
</evidence>
<dbReference type="GO" id="GO:0051082">
    <property type="term" value="F:unfolded protein binding"/>
    <property type="evidence" value="ECO:0007669"/>
    <property type="project" value="TreeGrafter"/>
</dbReference>
<dbReference type="GO" id="GO:0005654">
    <property type="term" value="C:nucleoplasm"/>
    <property type="evidence" value="ECO:0007669"/>
    <property type="project" value="TreeGrafter"/>
</dbReference>
<dbReference type="PANTHER" id="PTHR12967">
    <property type="entry name" value="PROTEIN SHQ1 HOMOLOG"/>
    <property type="match status" value="1"/>
</dbReference>
<dbReference type="GO" id="GO:0005737">
    <property type="term" value="C:cytoplasm"/>
    <property type="evidence" value="ECO:0007669"/>
    <property type="project" value="TreeGrafter"/>
</dbReference>
<evidence type="ECO:0000313" key="4">
    <source>
        <dbReference type="Proteomes" id="UP000095283"/>
    </source>
</evidence>
<dbReference type="InterPro" id="IPR007009">
    <property type="entry name" value="Shq1_C"/>
</dbReference>
<dbReference type="InterPro" id="IPR039742">
    <property type="entry name" value="Shq1"/>
</dbReference>
<dbReference type="InterPro" id="IPR008978">
    <property type="entry name" value="HSP20-like_chaperone"/>
</dbReference>
<comment type="similarity">
    <text evidence="1">Belongs to the SHQ1 family.</text>
</comment>
<dbReference type="PANTHER" id="PTHR12967:SF0">
    <property type="entry name" value="PROTEIN SHQ1 HOMOLOG"/>
    <property type="match status" value="1"/>
</dbReference>